<dbReference type="SUPFAM" id="SSF46689">
    <property type="entry name" value="Homeodomain-like"/>
    <property type="match status" value="1"/>
</dbReference>
<dbReference type="CDD" id="cd00156">
    <property type="entry name" value="REC"/>
    <property type="match status" value="1"/>
</dbReference>
<reference evidence="9" key="1">
    <citation type="submission" date="2017-05" db="EMBL/GenBank/DDBJ databases">
        <authorList>
            <person name="Barney B.M."/>
        </authorList>
    </citation>
    <scope>NUCLEOTIDE SEQUENCE [LARGE SCALE GENOMIC DNA]</scope>
    <source>
        <strain evidence="9">PSBB022</strain>
    </source>
</reference>
<dbReference type="SUPFAM" id="SSF52540">
    <property type="entry name" value="P-loop containing nucleoside triphosphate hydrolases"/>
    <property type="match status" value="1"/>
</dbReference>
<evidence type="ECO:0000259" key="6">
    <source>
        <dbReference type="PROSITE" id="PS50045"/>
    </source>
</evidence>
<dbReference type="Gene3D" id="3.40.50.2300">
    <property type="match status" value="1"/>
</dbReference>
<dbReference type="STRING" id="1209072.GCA_000766945_01720"/>
<feature type="domain" description="Sigma-54 factor interaction" evidence="6">
    <location>
        <begin position="150"/>
        <end position="379"/>
    </location>
</feature>
<dbReference type="PANTHER" id="PTHR32071:SF113">
    <property type="entry name" value="ALGINATE BIOSYNTHESIS TRANSCRIPTIONAL REGULATORY PROTEIN ALGB"/>
    <property type="match status" value="1"/>
</dbReference>
<dbReference type="InterPro" id="IPR003593">
    <property type="entry name" value="AAA+_ATPase"/>
</dbReference>
<comment type="caution">
    <text evidence="8">The sequence shown here is derived from an EMBL/GenBank/DDBJ whole genome shotgun (WGS) entry which is preliminary data.</text>
</comment>
<dbReference type="eggNOG" id="COG2204">
    <property type="taxonomic scope" value="Bacteria"/>
</dbReference>
<dbReference type="GO" id="GO:0043565">
    <property type="term" value="F:sequence-specific DNA binding"/>
    <property type="evidence" value="ECO:0007669"/>
    <property type="project" value="InterPro"/>
</dbReference>
<evidence type="ECO:0000256" key="1">
    <source>
        <dbReference type="ARBA" id="ARBA00022741"/>
    </source>
</evidence>
<evidence type="ECO:0000259" key="7">
    <source>
        <dbReference type="PROSITE" id="PS50110"/>
    </source>
</evidence>
<dbReference type="GO" id="GO:0006355">
    <property type="term" value="P:regulation of DNA-templated transcription"/>
    <property type="evidence" value="ECO:0007669"/>
    <property type="project" value="InterPro"/>
</dbReference>
<gene>
    <name evidence="8" type="ORF">CBP51_12370</name>
</gene>
<dbReference type="PROSITE" id="PS50045">
    <property type="entry name" value="SIGMA54_INTERACT_4"/>
    <property type="match status" value="1"/>
</dbReference>
<keyword evidence="1" id="KW-0547">Nucleotide-binding</keyword>
<name>A0A266QCZ9_9GAMM</name>
<dbReference type="GO" id="GO:0000160">
    <property type="term" value="P:phosphorelay signal transduction system"/>
    <property type="evidence" value="ECO:0007669"/>
    <property type="project" value="InterPro"/>
</dbReference>
<keyword evidence="4" id="KW-0804">Transcription</keyword>
<dbReference type="PANTHER" id="PTHR32071">
    <property type="entry name" value="TRANSCRIPTIONAL REGULATORY PROTEIN"/>
    <property type="match status" value="1"/>
</dbReference>
<dbReference type="InterPro" id="IPR058031">
    <property type="entry name" value="AAA_lid_NorR"/>
</dbReference>
<dbReference type="InterPro" id="IPR001789">
    <property type="entry name" value="Sig_transdc_resp-reg_receiver"/>
</dbReference>
<dbReference type="PRINTS" id="PR01590">
    <property type="entry name" value="HTHFIS"/>
</dbReference>
<accession>A0A266QCZ9</accession>
<dbReference type="FunFam" id="3.40.50.300:FF:000006">
    <property type="entry name" value="DNA-binding transcriptional regulator NtrC"/>
    <property type="match status" value="1"/>
</dbReference>
<organism evidence="8 9">
    <name type="scientific">Cellvibrio mixtus</name>
    <dbReference type="NCBI Taxonomy" id="39650"/>
    <lineage>
        <taxon>Bacteria</taxon>
        <taxon>Pseudomonadati</taxon>
        <taxon>Pseudomonadota</taxon>
        <taxon>Gammaproteobacteria</taxon>
        <taxon>Cellvibrionales</taxon>
        <taxon>Cellvibrionaceae</taxon>
        <taxon>Cellvibrio</taxon>
    </lineage>
</organism>
<dbReference type="InterPro" id="IPR011006">
    <property type="entry name" value="CheY-like_superfamily"/>
</dbReference>
<dbReference type="InterPro" id="IPR014264">
    <property type="entry name" value="PEP-CTERM_resp_reg"/>
</dbReference>
<dbReference type="Proteomes" id="UP000216101">
    <property type="component" value="Unassembled WGS sequence"/>
</dbReference>
<dbReference type="Gene3D" id="1.10.8.60">
    <property type="match status" value="1"/>
</dbReference>
<dbReference type="RefSeq" id="WP_094985069.1">
    <property type="nucleotide sequence ID" value="NZ_NHNI01000001.1"/>
</dbReference>
<dbReference type="InterPro" id="IPR027417">
    <property type="entry name" value="P-loop_NTPase"/>
</dbReference>
<dbReference type="InterPro" id="IPR025943">
    <property type="entry name" value="Sigma_54_int_dom_ATP-bd_2"/>
</dbReference>
<dbReference type="InterPro" id="IPR009057">
    <property type="entry name" value="Homeodomain-like_sf"/>
</dbReference>
<keyword evidence="9" id="KW-1185">Reference proteome</keyword>
<dbReference type="CDD" id="cd00009">
    <property type="entry name" value="AAA"/>
    <property type="match status" value="1"/>
</dbReference>
<dbReference type="SMART" id="SM00448">
    <property type="entry name" value="REC"/>
    <property type="match status" value="1"/>
</dbReference>
<protein>
    <submittedName>
        <fullName evidence="8">PEP-CTERM-box response regulator transcription factor</fullName>
    </submittedName>
</protein>
<dbReference type="EMBL" id="NHNI01000001">
    <property type="protein sequence ID" value="OZY87715.1"/>
    <property type="molecule type" value="Genomic_DNA"/>
</dbReference>
<evidence type="ECO:0000313" key="8">
    <source>
        <dbReference type="EMBL" id="OZY87715.1"/>
    </source>
</evidence>
<evidence type="ECO:0000256" key="4">
    <source>
        <dbReference type="ARBA" id="ARBA00023163"/>
    </source>
</evidence>
<feature type="domain" description="Response regulatory" evidence="7">
    <location>
        <begin position="10"/>
        <end position="127"/>
    </location>
</feature>
<proteinExistence type="predicted"/>
<dbReference type="PROSITE" id="PS50110">
    <property type="entry name" value="RESPONSE_REGULATORY"/>
    <property type="match status" value="1"/>
</dbReference>
<dbReference type="InterPro" id="IPR002197">
    <property type="entry name" value="HTH_Fis"/>
</dbReference>
<dbReference type="SMART" id="SM00382">
    <property type="entry name" value="AAA"/>
    <property type="match status" value="1"/>
</dbReference>
<dbReference type="Gene3D" id="3.40.50.300">
    <property type="entry name" value="P-loop containing nucleotide triphosphate hydrolases"/>
    <property type="match status" value="1"/>
</dbReference>
<dbReference type="InterPro" id="IPR002078">
    <property type="entry name" value="Sigma_54_int"/>
</dbReference>
<dbReference type="PROSITE" id="PS00676">
    <property type="entry name" value="SIGMA54_INTERACT_2"/>
    <property type="match status" value="1"/>
</dbReference>
<dbReference type="Gene3D" id="1.10.10.60">
    <property type="entry name" value="Homeodomain-like"/>
    <property type="match status" value="1"/>
</dbReference>
<keyword evidence="2" id="KW-0067">ATP-binding</keyword>
<dbReference type="Pfam" id="PF00072">
    <property type="entry name" value="Response_reg"/>
    <property type="match status" value="1"/>
</dbReference>
<dbReference type="Pfam" id="PF00158">
    <property type="entry name" value="Sigma54_activat"/>
    <property type="match status" value="1"/>
</dbReference>
<feature type="modified residue" description="4-aspartylphosphate" evidence="5">
    <location>
        <position position="57"/>
    </location>
</feature>
<evidence type="ECO:0000256" key="5">
    <source>
        <dbReference type="PROSITE-ProRule" id="PRU00169"/>
    </source>
</evidence>
<dbReference type="GO" id="GO:0005524">
    <property type="term" value="F:ATP binding"/>
    <property type="evidence" value="ECO:0007669"/>
    <property type="project" value="UniProtKB-KW"/>
</dbReference>
<dbReference type="NCBIfam" id="TIGR02915">
    <property type="entry name" value="PEP_resp_reg"/>
    <property type="match status" value="1"/>
</dbReference>
<evidence type="ECO:0000313" key="9">
    <source>
        <dbReference type="Proteomes" id="UP000216101"/>
    </source>
</evidence>
<dbReference type="Pfam" id="PF25601">
    <property type="entry name" value="AAA_lid_14"/>
    <property type="match status" value="1"/>
</dbReference>
<dbReference type="AlphaFoldDB" id="A0A266QCZ9"/>
<keyword evidence="3" id="KW-0805">Transcription regulation</keyword>
<dbReference type="SUPFAM" id="SSF52172">
    <property type="entry name" value="CheY-like"/>
    <property type="match status" value="1"/>
</dbReference>
<evidence type="ECO:0000256" key="3">
    <source>
        <dbReference type="ARBA" id="ARBA00023015"/>
    </source>
</evidence>
<evidence type="ECO:0000256" key="2">
    <source>
        <dbReference type="ARBA" id="ARBA00022840"/>
    </source>
</evidence>
<sequence length="465" mass="52053">MSKTTATKPILLIVEDDAGLQSQLRWHFDQYETVVADNRQDAIAAMRLHEASVVIQDLGLPPDEDGVDEGFKCIQDILRLSPNTKIIVMTGKTDRDNALRAVAMGAYDFYQKPVDPNTLDLIVQRAFHIFELEDYNRRLHLSQQEPLEGLITNDPQLLKICRQLEKISPTTVTCTLLGESGTGKEVLARAIHQLSPRKSKRFVAINCAAVPENLIESELFGYEKGAFTGANKTTLGKVETANEGTLFLDEIGDMPLNLQAKLLRFLQERVIERVGGRSEIPVDVRVICATNKDLEAMVREGSFREDLFYRICEMTVNIPPLRNRMGDKVLLARHFKLKFAKEHGQNVTGFTPDAIAAIENYNWPGNIREMENKVKRAVIMADGKYVTREDLGLAEAGELSLNLRHVRQEAERGAILRALSMTDNNISAAAKLLGITRPTFYDLIKKYDMNIIATPPFGDADLSGE</sequence>
<dbReference type="Pfam" id="PF02954">
    <property type="entry name" value="HTH_8"/>
    <property type="match status" value="1"/>
</dbReference>
<keyword evidence="5" id="KW-0597">Phosphoprotein</keyword>